<feature type="compositionally biased region" description="Basic and acidic residues" evidence="1">
    <location>
        <begin position="292"/>
        <end position="301"/>
    </location>
</feature>
<sequence length="453" mass="51726">MGCCKSRRRWLEPTVDYDPDFREQAKVVGHTYHCPHGHLMEKLVTHKAGYLRCDVCGRPQGVGRRMQGCWDCDYHVCQSCEKQFEDKEWYASWFKFWHGDAQVSPEVEECSAASTVTPRKVPKCPRQHTLCEYFKPEEPPVQCDVCGKRLAPYVRIWGCPECDYDVGPCCEQNFEDPDFLLQWRRWHQVPEDLEEDPPMPAPPEPPSSQLSSLNSSPKVTRIKPQQLDVTQELLQKDKESKKAMVLGGRCEVVAPALMTAVLQQGPNPSEKPSQQPVIGVKEPPVILKITKKKNDFSKLPEEPQSSGEQGPDDGTSPVPEPLPDEVVETDGPRASRSSVMPEPPEEWPVEETPEVPTEAAEEAPTEAAQVVNEESRRKRRDKHRDRERRDDKEKKERRHGKDSKERDTSGTQPVVRLAGVEEEQEAKEEKPEAEKRRRKKKTRRDVANRDGGE</sequence>
<feature type="compositionally biased region" description="Low complexity" evidence="1">
    <location>
        <begin position="207"/>
        <end position="217"/>
    </location>
</feature>
<comment type="caution">
    <text evidence="2">The sequence shown here is derived from an EMBL/GenBank/DDBJ whole genome shotgun (WGS) entry which is preliminary data.</text>
</comment>
<accession>A0ABP0Q0U7</accession>
<dbReference type="Proteomes" id="UP001642464">
    <property type="component" value="Unassembled WGS sequence"/>
</dbReference>
<evidence type="ECO:0000313" key="2">
    <source>
        <dbReference type="EMBL" id="CAK9081897.1"/>
    </source>
</evidence>
<feature type="region of interest" description="Disordered" evidence="1">
    <location>
        <begin position="263"/>
        <end position="453"/>
    </location>
</feature>
<dbReference type="EMBL" id="CAXAMM010038906">
    <property type="protein sequence ID" value="CAK9081897.1"/>
    <property type="molecule type" value="Genomic_DNA"/>
</dbReference>
<feature type="compositionally biased region" description="Polar residues" evidence="1">
    <location>
        <begin position="263"/>
        <end position="276"/>
    </location>
</feature>
<reference evidence="2 3" key="1">
    <citation type="submission" date="2024-02" db="EMBL/GenBank/DDBJ databases">
        <authorList>
            <person name="Chen Y."/>
            <person name="Shah S."/>
            <person name="Dougan E. K."/>
            <person name="Thang M."/>
            <person name="Chan C."/>
        </authorList>
    </citation>
    <scope>NUCLEOTIDE SEQUENCE [LARGE SCALE GENOMIC DNA]</scope>
</reference>
<protein>
    <submittedName>
        <fullName evidence="2">Uncharacterized protein</fullName>
    </submittedName>
</protein>
<feature type="compositionally biased region" description="Basic residues" evidence="1">
    <location>
        <begin position="377"/>
        <end position="386"/>
    </location>
</feature>
<feature type="region of interest" description="Disordered" evidence="1">
    <location>
        <begin position="192"/>
        <end position="224"/>
    </location>
</feature>
<organism evidence="2 3">
    <name type="scientific">Durusdinium trenchii</name>
    <dbReference type="NCBI Taxonomy" id="1381693"/>
    <lineage>
        <taxon>Eukaryota</taxon>
        <taxon>Sar</taxon>
        <taxon>Alveolata</taxon>
        <taxon>Dinophyceae</taxon>
        <taxon>Suessiales</taxon>
        <taxon>Symbiodiniaceae</taxon>
        <taxon>Durusdinium</taxon>
    </lineage>
</organism>
<evidence type="ECO:0000313" key="3">
    <source>
        <dbReference type="Proteomes" id="UP001642464"/>
    </source>
</evidence>
<name>A0ABP0Q0U7_9DINO</name>
<gene>
    <name evidence="2" type="ORF">SCF082_LOCUS38944</name>
</gene>
<evidence type="ECO:0000256" key="1">
    <source>
        <dbReference type="SAM" id="MobiDB-lite"/>
    </source>
</evidence>
<proteinExistence type="predicted"/>
<feature type="compositionally biased region" description="Acidic residues" evidence="1">
    <location>
        <begin position="343"/>
        <end position="364"/>
    </location>
</feature>
<keyword evidence="3" id="KW-1185">Reference proteome</keyword>
<feature type="compositionally biased region" description="Basic and acidic residues" evidence="1">
    <location>
        <begin position="444"/>
        <end position="453"/>
    </location>
</feature>